<dbReference type="GO" id="GO:0000126">
    <property type="term" value="C:transcription factor TFIIIB complex"/>
    <property type="evidence" value="ECO:0007669"/>
    <property type="project" value="TreeGrafter"/>
</dbReference>
<dbReference type="PANTHER" id="PTHR22929:SF0">
    <property type="entry name" value="TRANSCRIPTION FACTOR TFIIIB COMPONENT B'' HOMOLOG"/>
    <property type="match status" value="1"/>
</dbReference>
<dbReference type="SUPFAM" id="SSF46689">
    <property type="entry name" value="Homeodomain-like"/>
    <property type="match status" value="1"/>
</dbReference>
<feature type="compositionally biased region" description="Basic and acidic residues" evidence="1">
    <location>
        <begin position="81"/>
        <end position="93"/>
    </location>
</feature>
<proteinExistence type="predicted"/>
<feature type="compositionally biased region" description="Polar residues" evidence="1">
    <location>
        <begin position="372"/>
        <end position="381"/>
    </location>
</feature>
<feature type="region of interest" description="Disordered" evidence="1">
    <location>
        <begin position="317"/>
        <end position="346"/>
    </location>
</feature>
<evidence type="ECO:0000313" key="3">
    <source>
        <dbReference type="EMBL" id="KAL0485905.1"/>
    </source>
</evidence>
<keyword evidence="4" id="KW-1185">Reference proteome</keyword>
<dbReference type="AlphaFoldDB" id="A0AAW2Z8Z3"/>
<organism evidence="3 4">
    <name type="scientific">Acrasis kona</name>
    <dbReference type="NCBI Taxonomy" id="1008807"/>
    <lineage>
        <taxon>Eukaryota</taxon>
        <taxon>Discoba</taxon>
        <taxon>Heterolobosea</taxon>
        <taxon>Tetramitia</taxon>
        <taxon>Eutetramitia</taxon>
        <taxon>Acrasidae</taxon>
        <taxon>Acrasis</taxon>
    </lineage>
</organism>
<feature type="compositionally biased region" description="Acidic residues" evidence="1">
    <location>
        <begin position="101"/>
        <end position="110"/>
    </location>
</feature>
<dbReference type="Gene3D" id="1.20.58.1880">
    <property type="match status" value="1"/>
</dbReference>
<feature type="region of interest" description="Disordered" evidence="1">
    <location>
        <begin position="1"/>
        <end position="148"/>
    </location>
</feature>
<dbReference type="GO" id="GO:0001156">
    <property type="term" value="F:TFIIIC-class transcription factor complex binding"/>
    <property type="evidence" value="ECO:0007669"/>
    <property type="project" value="TreeGrafter"/>
</dbReference>
<evidence type="ECO:0000313" key="4">
    <source>
        <dbReference type="Proteomes" id="UP001431209"/>
    </source>
</evidence>
<dbReference type="EMBL" id="JAOPGA020001182">
    <property type="protein sequence ID" value="KAL0485905.1"/>
    <property type="molecule type" value="Genomic_DNA"/>
</dbReference>
<sequence>MEDPYANFDKIEIQAKPKKAPKKRKAPQASKSKKRARQDENYQEEEENDGDANNDPPRRAARTIRDIIRDTKSGKPTKKVARLEKKKLKETLRKQGMAVSDSEEEEEEPAPTDKQNNDNTGLQDVNLEEFDDHNDFEPVNTDNPFDEDMDKTYQVEVDQNDEFLEDELDSTTNNDGGFKPRLRLDEHGNMVIDEDFAIITDERRTDYNEFERVTEGSGSTTYINQRTYSRRKGGNGRWSDDDTELFYKCLRQFGAEFSMISRMFVGKDRTDIKNKFKKEERENPQEIENALYNKNKRLAIDVEMFKRVSKQKDDVEGIVRNRVPRDESDEPQSKQDQNDDWDREILDGGGKVEKVEEYERVDLGEFNEDEFNQNSIFNKQSAPLDESEYNAEDVDPILLEEQFNEEYGDYY</sequence>
<dbReference type="InterPro" id="IPR001005">
    <property type="entry name" value="SANT/Myb"/>
</dbReference>
<feature type="compositionally biased region" description="Basic and acidic residues" evidence="1">
    <location>
        <begin position="63"/>
        <end position="73"/>
    </location>
</feature>
<dbReference type="PANTHER" id="PTHR22929">
    <property type="entry name" value="RNA POLYMERASE III TRANSCRIPTION INITIATION FACTOR B"/>
    <property type="match status" value="1"/>
</dbReference>
<evidence type="ECO:0000256" key="1">
    <source>
        <dbReference type="SAM" id="MobiDB-lite"/>
    </source>
</evidence>
<dbReference type="InterPro" id="IPR009057">
    <property type="entry name" value="Homeodomain-like_sf"/>
</dbReference>
<accession>A0AAW2Z8Z3</accession>
<dbReference type="SMART" id="SM00717">
    <property type="entry name" value="SANT"/>
    <property type="match status" value="1"/>
</dbReference>
<comment type="caution">
    <text evidence="3">The sequence shown here is derived from an EMBL/GenBank/DDBJ whole genome shotgun (WGS) entry which is preliminary data.</text>
</comment>
<feature type="compositionally biased region" description="Basic residues" evidence="1">
    <location>
        <begin position="16"/>
        <end position="36"/>
    </location>
</feature>
<dbReference type="InterPro" id="IPR039467">
    <property type="entry name" value="TFIIIB_B''_Myb"/>
</dbReference>
<feature type="compositionally biased region" description="Basic and acidic residues" evidence="1">
    <location>
        <begin position="317"/>
        <end position="337"/>
    </location>
</feature>
<dbReference type="Pfam" id="PF15963">
    <property type="entry name" value="Myb_DNA-bind_7"/>
    <property type="match status" value="1"/>
</dbReference>
<protein>
    <recommendedName>
        <fullName evidence="2">SANT domain-containing protein</fullName>
    </recommendedName>
</protein>
<dbReference type="GO" id="GO:0070898">
    <property type="term" value="P:RNA polymerase III preinitiation complex assembly"/>
    <property type="evidence" value="ECO:0007669"/>
    <property type="project" value="TreeGrafter"/>
</dbReference>
<dbReference type="Proteomes" id="UP001431209">
    <property type="component" value="Unassembled WGS sequence"/>
</dbReference>
<feature type="region of interest" description="Disordered" evidence="1">
    <location>
        <begin position="372"/>
        <end position="394"/>
    </location>
</feature>
<reference evidence="3 4" key="1">
    <citation type="submission" date="2024-03" db="EMBL/GenBank/DDBJ databases">
        <title>The Acrasis kona genome and developmental transcriptomes reveal deep origins of eukaryotic multicellular pathways.</title>
        <authorList>
            <person name="Sheikh S."/>
            <person name="Fu C.-J."/>
            <person name="Brown M.W."/>
            <person name="Baldauf S.L."/>
        </authorList>
    </citation>
    <scope>NUCLEOTIDE SEQUENCE [LARGE SCALE GENOMIC DNA]</scope>
    <source>
        <strain evidence="3 4">ATCC MYA-3509</strain>
    </source>
</reference>
<feature type="compositionally biased region" description="Acidic residues" evidence="1">
    <location>
        <begin position="41"/>
        <end position="52"/>
    </location>
</feature>
<gene>
    <name evidence="3" type="ORF">AKO1_002178</name>
</gene>
<feature type="domain" description="SANT" evidence="2">
    <location>
        <begin position="233"/>
        <end position="284"/>
    </location>
</feature>
<name>A0AAW2Z8Z3_9EUKA</name>
<feature type="compositionally biased region" description="Polar residues" evidence="1">
    <location>
        <begin position="113"/>
        <end position="123"/>
    </location>
</feature>
<dbReference type="CDD" id="cd00167">
    <property type="entry name" value="SANT"/>
    <property type="match status" value="1"/>
</dbReference>
<dbReference type="InterPro" id="IPR017884">
    <property type="entry name" value="SANT_dom"/>
</dbReference>
<evidence type="ECO:0000259" key="2">
    <source>
        <dbReference type="PROSITE" id="PS51293"/>
    </source>
</evidence>
<dbReference type="PROSITE" id="PS51293">
    <property type="entry name" value="SANT"/>
    <property type="match status" value="1"/>
</dbReference>
<feature type="compositionally biased region" description="Acidic residues" evidence="1">
    <location>
        <begin position="385"/>
        <end position="394"/>
    </location>
</feature>